<reference evidence="2" key="1">
    <citation type="journal article" date="2019" name="Int. J. Syst. Evol. Microbiol.">
        <title>The Global Catalogue of Microorganisms (GCM) 10K type strain sequencing project: providing services to taxonomists for standard genome sequencing and annotation.</title>
        <authorList>
            <consortium name="The Broad Institute Genomics Platform"/>
            <consortium name="The Broad Institute Genome Sequencing Center for Infectious Disease"/>
            <person name="Wu L."/>
            <person name="Ma J."/>
        </authorList>
    </citation>
    <scope>NUCLEOTIDE SEQUENCE [LARGE SCALE GENOMIC DNA]</scope>
    <source>
        <strain evidence="2">CGMCC 1.15795</strain>
    </source>
</reference>
<comment type="caution">
    <text evidence="1">The sequence shown here is derived from an EMBL/GenBank/DDBJ whole genome shotgun (WGS) entry which is preliminary data.</text>
</comment>
<dbReference type="EMBL" id="JBHUFD010000018">
    <property type="protein sequence ID" value="MFD1874734.1"/>
    <property type="molecule type" value="Genomic_DNA"/>
</dbReference>
<dbReference type="RefSeq" id="WP_382316797.1">
    <property type="nucleotide sequence ID" value="NZ_JBHUFD010000018.1"/>
</dbReference>
<organism evidence="1 2">
    <name type="scientific">Hymenobacter bucti</name>
    <dbReference type="NCBI Taxonomy" id="1844114"/>
    <lineage>
        <taxon>Bacteria</taxon>
        <taxon>Pseudomonadati</taxon>
        <taxon>Bacteroidota</taxon>
        <taxon>Cytophagia</taxon>
        <taxon>Cytophagales</taxon>
        <taxon>Hymenobacteraceae</taxon>
        <taxon>Hymenobacter</taxon>
    </lineage>
</organism>
<proteinExistence type="predicted"/>
<evidence type="ECO:0000313" key="2">
    <source>
        <dbReference type="Proteomes" id="UP001597197"/>
    </source>
</evidence>
<protein>
    <submittedName>
        <fullName evidence="1">Uncharacterized protein</fullName>
    </submittedName>
</protein>
<gene>
    <name evidence="1" type="ORF">ACFSDX_20015</name>
</gene>
<sequence>MPDQVIFSEPYGAVLIDASVPCIISQWHTFANKQEFRTLLEAAMVYFDAHSSQAKPWGWIADSRHMGAIPAEVQQWLHAVFNQRIAKAGLREMSVVVPETIFGKMAVQQYKQNIEQKPTTYELQTRYYNSLESAKDGIRQYLGQR</sequence>
<dbReference type="Proteomes" id="UP001597197">
    <property type="component" value="Unassembled WGS sequence"/>
</dbReference>
<evidence type="ECO:0000313" key="1">
    <source>
        <dbReference type="EMBL" id="MFD1874734.1"/>
    </source>
</evidence>
<accession>A0ABW4QZA7</accession>
<name>A0ABW4QZA7_9BACT</name>
<keyword evidence="2" id="KW-1185">Reference proteome</keyword>